<dbReference type="InterPro" id="IPR045247">
    <property type="entry name" value="Oye-like"/>
</dbReference>
<dbReference type="PANTHER" id="PTHR22893">
    <property type="entry name" value="NADH OXIDOREDUCTASE-RELATED"/>
    <property type="match status" value="1"/>
</dbReference>
<evidence type="ECO:0000256" key="3">
    <source>
        <dbReference type="ARBA" id="ARBA00023002"/>
    </source>
</evidence>
<dbReference type="InterPro" id="IPR013785">
    <property type="entry name" value="Aldolase_TIM"/>
</dbReference>
<keyword evidence="3" id="KW-0560">Oxidoreductase</keyword>
<feature type="domain" description="NADH:flavin oxidoreductase/NADH oxidase N-terminal" evidence="4">
    <location>
        <begin position="11"/>
        <end position="335"/>
    </location>
</feature>
<dbReference type="Proteomes" id="UP000021210">
    <property type="component" value="Unassembled WGS sequence"/>
</dbReference>
<dbReference type="CDD" id="cd02933">
    <property type="entry name" value="OYE_like_FMN"/>
    <property type="match status" value="1"/>
</dbReference>
<comment type="caution">
    <text evidence="5">The sequence shown here is derived from an EMBL/GenBank/DDBJ whole genome shotgun (WGS) entry which is preliminary data.</text>
</comment>
<organism evidence="5 6">
    <name type="scientific">Mycobacteroides abscessus 1948</name>
    <dbReference type="NCBI Taxonomy" id="1299323"/>
    <lineage>
        <taxon>Bacteria</taxon>
        <taxon>Bacillati</taxon>
        <taxon>Actinomycetota</taxon>
        <taxon>Actinomycetes</taxon>
        <taxon>Mycobacteriales</taxon>
        <taxon>Mycobacteriaceae</taxon>
        <taxon>Mycobacteroides</taxon>
        <taxon>Mycobacteroides abscessus</taxon>
    </lineage>
</organism>
<dbReference type="EMBL" id="JAOH01000002">
    <property type="protein sequence ID" value="EUA64656.1"/>
    <property type="molecule type" value="Genomic_DNA"/>
</dbReference>
<dbReference type="SUPFAM" id="SSF51395">
    <property type="entry name" value="FMN-linked oxidoreductases"/>
    <property type="match status" value="1"/>
</dbReference>
<dbReference type="FunFam" id="3.20.20.70:FF:000059">
    <property type="entry name" value="N-ethylmaleimide reductase, FMN-linked"/>
    <property type="match status" value="1"/>
</dbReference>
<evidence type="ECO:0000259" key="4">
    <source>
        <dbReference type="Pfam" id="PF00724"/>
    </source>
</evidence>
<evidence type="ECO:0000256" key="2">
    <source>
        <dbReference type="ARBA" id="ARBA00005979"/>
    </source>
</evidence>
<accession>A0A829QQ67</accession>
<comment type="cofactor">
    <cofactor evidence="1">
        <name>FMN</name>
        <dbReference type="ChEBI" id="CHEBI:58210"/>
    </cofactor>
</comment>
<dbReference type="GO" id="GO:0016628">
    <property type="term" value="F:oxidoreductase activity, acting on the CH-CH group of donors, NAD or NADP as acceptor"/>
    <property type="evidence" value="ECO:0007669"/>
    <property type="project" value="UniProtKB-ARBA"/>
</dbReference>
<name>A0A829QQ67_9MYCO</name>
<sequence>MAFTLDPQAALLKPIRMGEVVASNRILMAPMTRSRAQGDGTPSEFAPVYYGQRASAGLIISEATAISQAGNGAYMNTPGIYTDRHQHKWAEIAETVHSEGSKMFLQIWHVGRLGHPAVSGGFEPVAPSAVAAQMTTHTPSGKVPLVIPRELRIDEIAEIVDDFRAAARRAIDAGLDGVEIHGANGYLLHQFSSDVINQRTDIYGGSPENRARLTAEVVEAVAAEVGPTRVGVRISPGTSAGDMHENDTVSTYAALLERIDPLGLAYLHVVIDPGAVELRAMGAMWSNNLVLNSSTETETEFCVLEGLVESGAVNAVALGRKFLANPDLIDRLLLGAELNEANAATFYSPGKEGYIDYPSLSAGR</sequence>
<protein>
    <submittedName>
        <fullName evidence="5">Flavin oxidoreductase / NADH oxidase family protein</fullName>
    </submittedName>
</protein>
<dbReference type="GO" id="GO:0005829">
    <property type="term" value="C:cytosol"/>
    <property type="evidence" value="ECO:0007669"/>
    <property type="project" value="UniProtKB-ARBA"/>
</dbReference>
<dbReference type="PANTHER" id="PTHR22893:SF91">
    <property type="entry name" value="NADPH DEHYDROGENASE 2-RELATED"/>
    <property type="match status" value="1"/>
</dbReference>
<evidence type="ECO:0000313" key="5">
    <source>
        <dbReference type="EMBL" id="EUA64656.1"/>
    </source>
</evidence>
<evidence type="ECO:0000256" key="1">
    <source>
        <dbReference type="ARBA" id="ARBA00001917"/>
    </source>
</evidence>
<reference evidence="5 6" key="1">
    <citation type="submission" date="2013-12" db="EMBL/GenBank/DDBJ databases">
        <authorList>
            <person name="Zelazny A."/>
            <person name="Olivier K."/>
            <person name="Holland S."/>
            <person name="Lenaerts A."/>
            <person name="Ordway D."/>
            <person name="DeGroote M.A."/>
            <person name="Parker T."/>
            <person name="Sizemore C."/>
            <person name="Tallon L.J."/>
            <person name="Sadzewicz L.K."/>
            <person name="Sengamalay N."/>
            <person name="Fraser C.M."/>
            <person name="Hine E."/>
            <person name="Shefchek K.A."/>
            <person name="Das S.P."/>
            <person name="Tettelin H."/>
        </authorList>
    </citation>
    <scope>NUCLEOTIDE SEQUENCE [LARGE SCALE GENOMIC DNA]</scope>
    <source>
        <strain evidence="5 6">1948</strain>
    </source>
</reference>
<comment type="similarity">
    <text evidence="2">Belongs to the NADH:flavin oxidoreductase/NADH oxidase family.</text>
</comment>
<dbReference type="Gene3D" id="3.20.20.70">
    <property type="entry name" value="Aldolase class I"/>
    <property type="match status" value="1"/>
</dbReference>
<dbReference type="Pfam" id="PF00724">
    <property type="entry name" value="Oxidored_FMN"/>
    <property type="match status" value="1"/>
</dbReference>
<dbReference type="InterPro" id="IPR001155">
    <property type="entry name" value="OxRdtase_FMN_N"/>
</dbReference>
<gene>
    <name evidence="5" type="ORF">I542_4832</name>
</gene>
<proteinExistence type="inferred from homology"/>
<evidence type="ECO:0000313" key="6">
    <source>
        <dbReference type="Proteomes" id="UP000021210"/>
    </source>
</evidence>
<dbReference type="AlphaFoldDB" id="A0A829QQ67"/>
<dbReference type="GO" id="GO:0010181">
    <property type="term" value="F:FMN binding"/>
    <property type="evidence" value="ECO:0007669"/>
    <property type="project" value="InterPro"/>
</dbReference>